<feature type="region of interest" description="Disordered" evidence="2">
    <location>
        <begin position="566"/>
        <end position="608"/>
    </location>
</feature>
<feature type="compositionally biased region" description="Basic and acidic residues" evidence="2">
    <location>
        <begin position="780"/>
        <end position="804"/>
    </location>
</feature>
<feature type="compositionally biased region" description="Polar residues" evidence="2">
    <location>
        <begin position="198"/>
        <end position="214"/>
    </location>
</feature>
<dbReference type="EMBL" id="JAACFV010000035">
    <property type="protein sequence ID" value="KAF7509915.1"/>
    <property type="molecule type" value="Genomic_DNA"/>
</dbReference>
<feature type="region of interest" description="Disordered" evidence="2">
    <location>
        <begin position="518"/>
        <end position="539"/>
    </location>
</feature>
<reference evidence="3" key="1">
    <citation type="submission" date="2020-02" db="EMBL/GenBank/DDBJ databases">
        <authorList>
            <person name="Palmer J.M."/>
        </authorList>
    </citation>
    <scope>NUCLEOTIDE SEQUENCE</scope>
    <source>
        <strain evidence="3">EPUS1.4</strain>
        <tissue evidence="3">Thallus</tissue>
    </source>
</reference>
<feature type="compositionally biased region" description="Basic and acidic residues" evidence="2">
    <location>
        <begin position="1"/>
        <end position="20"/>
    </location>
</feature>
<feature type="region of interest" description="Disordered" evidence="2">
    <location>
        <begin position="780"/>
        <end position="813"/>
    </location>
</feature>
<feature type="compositionally biased region" description="Basic and acidic residues" evidence="2">
    <location>
        <begin position="528"/>
        <end position="539"/>
    </location>
</feature>
<feature type="compositionally biased region" description="Basic and acidic residues" evidence="2">
    <location>
        <begin position="674"/>
        <end position="688"/>
    </location>
</feature>
<sequence>MPPSKERNTSHAARRNDNRAHPAHPLRKPASSDDFFTDSLLDSSRIPTPSPSKKNTNNALASRPRRAIGNTRTLRDAWDATASSGRRSSAGSDLYSRPEIFKSTPAQTTGRGPAGPSKAQATSSPPRGRHASLPTASPTSDASSPPRGLNDVYQRIADEERLAAQEGEIEEDDFTDSTMSHNDYVDEDRARLDRIRSSHSPLTFRSSSRNTPQPQAADADKENQREETGLTDASGMSFLENMTDQVLAAKLTPHTQDRARDRARLDKAVQKTTPLAFSKAQVGSRHALTAENLQRSATRDHSASVHGSSNGSMRNEDTTPPPNVPRTWGTKGRVEKDWLRKIHDRNGDAANFAPMGDKQQPSQIDWTAAAADVPLPSVEDSLTPRPEQARDSTQTSLSKRSSLDRIRHWELNDFTGTNLLVSDSPPVKVRSSVPDQIKDKEIETLEKRAVTTNRLGEIRKKNSRELLVGKARSQNLEAQKGVDDDVSPGKEAMTRFEEAGEPIPDTPIVVFKASANGIQQNQNPHGRPIQDRKDSRDSLQRLARAISESPKPSLTPDDWSFIKKEEAESAQPEMRKLQKMQNESRKSSREVADAADAASPSSVKRSISADAARTPIVTGAWTDTILPNTIKTVKHKQAPATYAQTPHVTGGWIDTPVVAGKRQSSSLIPVPTDRIPERPDADSEKENLKPATNQDTDTKPPTKLAPNLPRSALTSLLTKAKRKLASADQQDSASNQEEEINNNDTLNLGDATIESLEDLLTLDNADMTTLLRMGAEFEARREMDSHTSHPSRDRAADRDTDAGSEKAAGTETELLERLGTKLERLRTNIHDARKGISKLEHQVSQPSPQASTGNTVIQSANGELITGPCQSCGCPRGTSSLFTTLNTKSTSNILLPVRLHIPQHISLSIPLLWHSRQKHEPWWRPPRPTVLGYATLGLWLWYLSETVLCNWGGYCHPEYAEYYVWPDPLRGRYDGYEYGINGRGEMRWGWITWTLVRSWIFRVLAARWMGSLWWLIRASVWLMVRWVSMLAGWSDGFASEAVAAASLGSGTGSDSAVVGMGEDEFL</sequence>
<evidence type="ECO:0000256" key="1">
    <source>
        <dbReference type="SAM" id="Coils"/>
    </source>
</evidence>
<proteinExistence type="predicted"/>
<dbReference type="AlphaFoldDB" id="A0A8H7ARP2"/>
<feature type="compositionally biased region" description="Low complexity" evidence="2">
    <location>
        <begin position="82"/>
        <end position="92"/>
    </location>
</feature>
<keyword evidence="1" id="KW-0175">Coiled coil</keyword>
<organism evidence="3 4">
    <name type="scientific">Endocarpon pusillum</name>
    <dbReference type="NCBI Taxonomy" id="364733"/>
    <lineage>
        <taxon>Eukaryota</taxon>
        <taxon>Fungi</taxon>
        <taxon>Dikarya</taxon>
        <taxon>Ascomycota</taxon>
        <taxon>Pezizomycotina</taxon>
        <taxon>Eurotiomycetes</taxon>
        <taxon>Chaetothyriomycetidae</taxon>
        <taxon>Verrucariales</taxon>
        <taxon>Verrucariaceae</taxon>
        <taxon>Endocarpon</taxon>
    </lineage>
</organism>
<gene>
    <name evidence="3" type="ORF">GJ744_007229</name>
</gene>
<feature type="compositionally biased region" description="Low complexity" evidence="2">
    <location>
        <begin position="32"/>
        <end position="44"/>
    </location>
</feature>
<evidence type="ECO:0000256" key="2">
    <source>
        <dbReference type="SAM" id="MobiDB-lite"/>
    </source>
</evidence>
<feature type="compositionally biased region" description="Basic and acidic residues" evidence="2">
    <location>
        <begin position="582"/>
        <end position="592"/>
    </location>
</feature>
<feature type="compositionally biased region" description="Polar residues" evidence="2">
    <location>
        <begin position="391"/>
        <end position="400"/>
    </location>
</feature>
<comment type="caution">
    <text evidence="3">The sequence shown here is derived from an EMBL/GenBank/DDBJ whole genome shotgun (WGS) entry which is preliminary data.</text>
</comment>
<feature type="compositionally biased region" description="Low complexity" evidence="2">
    <location>
        <begin position="131"/>
        <end position="146"/>
    </location>
</feature>
<dbReference type="OrthoDB" id="3439035at2759"/>
<feature type="region of interest" description="Disordered" evidence="2">
    <location>
        <begin position="661"/>
        <end position="746"/>
    </location>
</feature>
<evidence type="ECO:0000313" key="4">
    <source>
        <dbReference type="Proteomes" id="UP000606974"/>
    </source>
</evidence>
<feature type="region of interest" description="Disordered" evidence="2">
    <location>
        <begin position="1"/>
        <end position="237"/>
    </location>
</feature>
<feature type="compositionally biased region" description="Polar residues" evidence="2">
    <location>
        <begin position="45"/>
        <end position="60"/>
    </location>
</feature>
<protein>
    <submittedName>
        <fullName evidence="3">Uncharacterized protein</fullName>
    </submittedName>
</protein>
<accession>A0A8H7ARP2</accession>
<feature type="region of interest" description="Disordered" evidence="2">
    <location>
        <begin position="292"/>
        <end position="330"/>
    </location>
</feature>
<feature type="coiled-coil region" evidence="1">
    <location>
        <begin position="815"/>
        <end position="842"/>
    </location>
</feature>
<name>A0A8H7ARP2_9EURO</name>
<evidence type="ECO:0000313" key="3">
    <source>
        <dbReference type="EMBL" id="KAF7509915.1"/>
    </source>
</evidence>
<feature type="compositionally biased region" description="Basic and acidic residues" evidence="2">
    <location>
        <begin position="183"/>
        <end position="196"/>
    </location>
</feature>
<dbReference type="Proteomes" id="UP000606974">
    <property type="component" value="Unassembled WGS sequence"/>
</dbReference>
<keyword evidence="4" id="KW-1185">Reference proteome</keyword>
<feature type="compositionally biased region" description="Basic and acidic residues" evidence="2">
    <location>
        <begin position="218"/>
        <end position="228"/>
    </location>
</feature>
<feature type="region of interest" description="Disordered" evidence="2">
    <location>
        <begin position="376"/>
        <end position="401"/>
    </location>
</feature>